<comment type="caution">
    <text evidence="1">The sequence shown here is derived from an EMBL/GenBank/DDBJ whole genome shotgun (WGS) entry which is preliminary data.</text>
</comment>
<dbReference type="AlphaFoldDB" id="A0A5M3MEZ7"/>
<dbReference type="KEGG" id="cput:CONPUDRAFT_75599"/>
<sequence length="218" mass="24737">MYLSLFTCLLCPSDIIFSSALRFALFLPQVLDKETLLHLKAIYSPTFLSHLPVSARESLVGHMTIENGFGLTEEESNLTKDMSSSTTMHVKDTEADDLLTFPSAFQPRHQLSTSSSCLNLQLNDGNEEEEEEEGTNSLELENSTFWKFVDVIVVKLHEDCCQCAGNDDNSYKRELQQAFFNIYYLNLTEYLDVELFFQNQNACALDSRLMIINKSLAS</sequence>
<dbReference type="Proteomes" id="UP000053558">
    <property type="component" value="Unassembled WGS sequence"/>
</dbReference>
<dbReference type="EMBL" id="JH711583">
    <property type="protein sequence ID" value="EIW77808.1"/>
    <property type="molecule type" value="Genomic_DNA"/>
</dbReference>
<name>A0A5M3MEZ7_CONPW</name>
<proteinExistence type="predicted"/>
<evidence type="ECO:0000313" key="2">
    <source>
        <dbReference type="Proteomes" id="UP000053558"/>
    </source>
</evidence>
<keyword evidence="2" id="KW-1185">Reference proteome</keyword>
<dbReference type="RefSeq" id="XP_007771886.1">
    <property type="nucleotide sequence ID" value="XM_007773696.1"/>
</dbReference>
<organism evidence="1 2">
    <name type="scientific">Coniophora puteana (strain RWD-64-598)</name>
    <name type="common">Brown rot fungus</name>
    <dbReference type="NCBI Taxonomy" id="741705"/>
    <lineage>
        <taxon>Eukaryota</taxon>
        <taxon>Fungi</taxon>
        <taxon>Dikarya</taxon>
        <taxon>Basidiomycota</taxon>
        <taxon>Agaricomycotina</taxon>
        <taxon>Agaricomycetes</taxon>
        <taxon>Agaricomycetidae</taxon>
        <taxon>Boletales</taxon>
        <taxon>Coniophorineae</taxon>
        <taxon>Coniophoraceae</taxon>
        <taxon>Coniophora</taxon>
    </lineage>
</organism>
<gene>
    <name evidence="1" type="ORF">CONPUDRAFT_75599</name>
</gene>
<reference evidence="2" key="1">
    <citation type="journal article" date="2012" name="Science">
        <title>The Paleozoic origin of enzymatic lignin decomposition reconstructed from 31 fungal genomes.</title>
        <authorList>
            <person name="Floudas D."/>
            <person name="Binder M."/>
            <person name="Riley R."/>
            <person name="Barry K."/>
            <person name="Blanchette R.A."/>
            <person name="Henrissat B."/>
            <person name="Martinez A.T."/>
            <person name="Otillar R."/>
            <person name="Spatafora J.W."/>
            <person name="Yadav J.S."/>
            <person name="Aerts A."/>
            <person name="Benoit I."/>
            <person name="Boyd A."/>
            <person name="Carlson A."/>
            <person name="Copeland A."/>
            <person name="Coutinho P.M."/>
            <person name="de Vries R.P."/>
            <person name="Ferreira P."/>
            <person name="Findley K."/>
            <person name="Foster B."/>
            <person name="Gaskell J."/>
            <person name="Glotzer D."/>
            <person name="Gorecki P."/>
            <person name="Heitman J."/>
            <person name="Hesse C."/>
            <person name="Hori C."/>
            <person name="Igarashi K."/>
            <person name="Jurgens J.A."/>
            <person name="Kallen N."/>
            <person name="Kersten P."/>
            <person name="Kohler A."/>
            <person name="Kuees U."/>
            <person name="Kumar T.K.A."/>
            <person name="Kuo A."/>
            <person name="LaButti K."/>
            <person name="Larrondo L.F."/>
            <person name="Lindquist E."/>
            <person name="Ling A."/>
            <person name="Lombard V."/>
            <person name="Lucas S."/>
            <person name="Lundell T."/>
            <person name="Martin R."/>
            <person name="McLaughlin D.J."/>
            <person name="Morgenstern I."/>
            <person name="Morin E."/>
            <person name="Murat C."/>
            <person name="Nagy L.G."/>
            <person name="Nolan M."/>
            <person name="Ohm R.A."/>
            <person name="Patyshakuliyeva A."/>
            <person name="Rokas A."/>
            <person name="Ruiz-Duenas F.J."/>
            <person name="Sabat G."/>
            <person name="Salamov A."/>
            <person name="Samejima M."/>
            <person name="Schmutz J."/>
            <person name="Slot J.C."/>
            <person name="St John F."/>
            <person name="Stenlid J."/>
            <person name="Sun H."/>
            <person name="Sun S."/>
            <person name="Syed K."/>
            <person name="Tsang A."/>
            <person name="Wiebenga A."/>
            <person name="Young D."/>
            <person name="Pisabarro A."/>
            <person name="Eastwood D.C."/>
            <person name="Martin F."/>
            <person name="Cullen D."/>
            <person name="Grigoriev I.V."/>
            <person name="Hibbett D.S."/>
        </authorList>
    </citation>
    <scope>NUCLEOTIDE SEQUENCE [LARGE SCALE GENOMIC DNA]</scope>
    <source>
        <strain evidence="2">RWD-64-598 SS2</strain>
    </source>
</reference>
<protein>
    <submittedName>
        <fullName evidence="1">Uncharacterized protein</fullName>
    </submittedName>
</protein>
<dbReference type="GeneID" id="19209385"/>
<evidence type="ECO:0000313" key="1">
    <source>
        <dbReference type="EMBL" id="EIW77808.1"/>
    </source>
</evidence>
<accession>A0A5M3MEZ7</accession>